<gene>
    <name evidence="9" type="ORF">SAMN00017405_1814</name>
</gene>
<evidence type="ECO:0000256" key="1">
    <source>
        <dbReference type="ARBA" id="ARBA00004141"/>
    </source>
</evidence>
<evidence type="ECO:0000313" key="10">
    <source>
        <dbReference type="Proteomes" id="UP000192731"/>
    </source>
</evidence>
<dbReference type="AlphaFoldDB" id="A0A1W1V407"/>
<name>A0A1W1V407_DESTI</name>
<feature type="transmembrane region" description="Helical" evidence="8">
    <location>
        <begin position="333"/>
        <end position="356"/>
    </location>
</feature>
<feature type="transmembrane region" description="Helical" evidence="8">
    <location>
        <begin position="116"/>
        <end position="134"/>
    </location>
</feature>
<feature type="transmembrane region" description="Helical" evidence="8">
    <location>
        <begin position="70"/>
        <end position="96"/>
    </location>
</feature>
<dbReference type="InterPro" id="IPR004761">
    <property type="entry name" value="Spore_GerAB"/>
</dbReference>
<feature type="transmembrane region" description="Helical" evidence="8">
    <location>
        <begin position="302"/>
        <end position="321"/>
    </location>
</feature>
<evidence type="ECO:0000256" key="7">
    <source>
        <dbReference type="ARBA" id="ARBA00023136"/>
    </source>
</evidence>
<sequence>MKEKISIIQFNMVTFGFIVGNSIIYSFGLNYAQRETWIADLIGLLIGVGVIFMITYIVNKYPLGSFDLILEHLFGSVLAKVFLFIIFMYAFFTAAMILSHVDVFMNNTIMPETPGWVFNLSLGVVTAIIIRYGVETVSRCSELFGPMILIFIIILGALAIPQFDLKYFSPLFTEDISSIMKAVVPIASFPYLQAVLLVFFMVLINKKTEGNTYKLNILGLVLGGIILISRSIYKIGIFGVREATKLTFPFYSISRQIEVGSFLQRTEILFLGVWCFAIFIKLAVCLYVCAKCMQGIFKLEDYKILALPITLLAVPFSLNLFNNFQGVQLFLNVTLIFINIILIVIPFSIIFGFSLFKKKVSA</sequence>
<dbReference type="PANTHER" id="PTHR34975:SF2">
    <property type="entry name" value="SPORE GERMINATION PROTEIN A2"/>
    <property type="match status" value="1"/>
</dbReference>
<evidence type="ECO:0000256" key="8">
    <source>
        <dbReference type="SAM" id="Phobius"/>
    </source>
</evidence>
<keyword evidence="7 8" id="KW-0472">Membrane</keyword>
<feature type="transmembrane region" description="Helical" evidence="8">
    <location>
        <begin position="215"/>
        <end position="233"/>
    </location>
</feature>
<keyword evidence="5 8" id="KW-0812">Transmembrane</keyword>
<dbReference type="Proteomes" id="UP000192731">
    <property type="component" value="Unassembled WGS sequence"/>
</dbReference>
<comment type="similarity">
    <text evidence="2">Belongs to the amino acid-polyamine-organocation (APC) superfamily. Spore germination protein (SGP) (TC 2.A.3.9) family.</text>
</comment>
<organism evidence="9 10">
    <name type="scientific">Desulfonispora thiosulfatigenes DSM 11270</name>
    <dbReference type="NCBI Taxonomy" id="656914"/>
    <lineage>
        <taxon>Bacteria</taxon>
        <taxon>Bacillati</taxon>
        <taxon>Bacillota</taxon>
        <taxon>Clostridia</taxon>
        <taxon>Eubacteriales</taxon>
        <taxon>Peptococcaceae</taxon>
        <taxon>Desulfonispora</taxon>
    </lineage>
</organism>
<comment type="subcellular location">
    <subcellularLocation>
        <location evidence="1">Membrane</location>
        <topology evidence="1">Multi-pass membrane protein</topology>
    </subcellularLocation>
</comment>
<evidence type="ECO:0000313" key="9">
    <source>
        <dbReference type="EMBL" id="SMB88016.1"/>
    </source>
</evidence>
<feature type="transmembrane region" description="Helical" evidence="8">
    <location>
        <begin position="12"/>
        <end position="31"/>
    </location>
</feature>
<keyword evidence="6 8" id="KW-1133">Transmembrane helix</keyword>
<dbReference type="OrthoDB" id="1792020at2"/>
<evidence type="ECO:0000256" key="2">
    <source>
        <dbReference type="ARBA" id="ARBA00007998"/>
    </source>
</evidence>
<dbReference type="PANTHER" id="PTHR34975">
    <property type="entry name" value="SPORE GERMINATION PROTEIN A2"/>
    <property type="match status" value="1"/>
</dbReference>
<dbReference type="NCBIfam" id="TIGR00912">
    <property type="entry name" value="2A0309"/>
    <property type="match status" value="1"/>
</dbReference>
<accession>A0A1W1V407</accession>
<keyword evidence="10" id="KW-1185">Reference proteome</keyword>
<dbReference type="EMBL" id="FWWT01000015">
    <property type="protein sequence ID" value="SMB88016.1"/>
    <property type="molecule type" value="Genomic_DNA"/>
</dbReference>
<feature type="transmembrane region" description="Helical" evidence="8">
    <location>
        <begin position="183"/>
        <end position="203"/>
    </location>
</feature>
<proteinExistence type="inferred from homology"/>
<feature type="transmembrane region" description="Helical" evidence="8">
    <location>
        <begin position="37"/>
        <end position="58"/>
    </location>
</feature>
<keyword evidence="3" id="KW-0813">Transport</keyword>
<dbReference type="Pfam" id="PF03845">
    <property type="entry name" value="Spore_permease"/>
    <property type="match status" value="1"/>
</dbReference>
<evidence type="ECO:0000256" key="5">
    <source>
        <dbReference type="ARBA" id="ARBA00022692"/>
    </source>
</evidence>
<protein>
    <submittedName>
        <fullName evidence="9">Spore germination protein (Amino acid permease)</fullName>
    </submittedName>
</protein>
<evidence type="ECO:0000256" key="6">
    <source>
        <dbReference type="ARBA" id="ARBA00022989"/>
    </source>
</evidence>
<dbReference type="STRING" id="656914.SAMN00017405_1814"/>
<dbReference type="GO" id="GO:0009847">
    <property type="term" value="P:spore germination"/>
    <property type="evidence" value="ECO:0007669"/>
    <property type="project" value="InterPro"/>
</dbReference>
<feature type="transmembrane region" description="Helical" evidence="8">
    <location>
        <begin position="268"/>
        <end position="290"/>
    </location>
</feature>
<evidence type="ECO:0000256" key="4">
    <source>
        <dbReference type="ARBA" id="ARBA00022544"/>
    </source>
</evidence>
<dbReference type="RefSeq" id="WP_084052797.1">
    <property type="nucleotide sequence ID" value="NZ_FWWT01000015.1"/>
</dbReference>
<reference evidence="9 10" key="1">
    <citation type="submission" date="2017-04" db="EMBL/GenBank/DDBJ databases">
        <authorList>
            <person name="Afonso C.L."/>
            <person name="Miller P.J."/>
            <person name="Scott M.A."/>
            <person name="Spackman E."/>
            <person name="Goraichik I."/>
            <person name="Dimitrov K.M."/>
            <person name="Suarez D.L."/>
            <person name="Swayne D.E."/>
        </authorList>
    </citation>
    <scope>NUCLEOTIDE SEQUENCE [LARGE SCALE GENOMIC DNA]</scope>
    <source>
        <strain evidence="9 10">DSM 11270</strain>
    </source>
</reference>
<dbReference type="GO" id="GO:0016020">
    <property type="term" value="C:membrane"/>
    <property type="evidence" value="ECO:0007669"/>
    <property type="project" value="UniProtKB-SubCell"/>
</dbReference>
<evidence type="ECO:0000256" key="3">
    <source>
        <dbReference type="ARBA" id="ARBA00022448"/>
    </source>
</evidence>
<keyword evidence="4" id="KW-0309">Germination</keyword>
<feature type="transmembrane region" description="Helical" evidence="8">
    <location>
        <begin position="143"/>
        <end position="163"/>
    </location>
</feature>